<dbReference type="SUPFAM" id="SSF55486">
    <property type="entry name" value="Metalloproteases ('zincins'), catalytic domain"/>
    <property type="match status" value="1"/>
</dbReference>
<dbReference type="Pfam" id="PF07504">
    <property type="entry name" value="FTP"/>
    <property type="match status" value="1"/>
</dbReference>
<evidence type="ECO:0000256" key="7">
    <source>
        <dbReference type="ARBA" id="ARBA00023049"/>
    </source>
</evidence>
<keyword evidence="4 8" id="KW-0732">Signal</keyword>
<protein>
    <submittedName>
        <fullName evidence="14">M4 family metallopeptidase</fullName>
    </submittedName>
</protein>
<evidence type="ECO:0000256" key="3">
    <source>
        <dbReference type="ARBA" id="ARBA00022723"/>
    </source>
</evidence>
<evidence type="ECO:0000259" key="13">
    <source>
        <dbReference type="Pfam" id="PF20009"/>
    </source>
</evidence>
<dbReference type="PANTHER" id="PTHR33794:SF1">
    <property type="entry name" value="BACILLOLYSIN"/>
    <property type="match status" value="1"/>
</dbReference>
<dbReference type="Pfam" id="PF20009">
    <property type="entry name" value="GEVED"/>
    <property type="match status" value="1"/>
</dbReference>
<name>A0ABP8PWJ4_9BACT</name>
<comment type="caution">
    <text evidence="14">The sequence shown here is derived from an EMBL/GenBank/DDBJ whole genome shotgun (WGS) entry which is preliminary data.</text>
</comment>
<keyword evidence="7" id="KW-0482">Metalloprotease</keyword>
<feature type="signal peptide" evidence="8">
    <location>
        <begin position="1"/>
        <end position="24"/>
    </location>
</feature>
<keyword evidence="2" id="KW-0645">Protease</keyword>
<dbReference type="InterPro" id="IPR001570">
    <property type="entry name" value="Peptidase_M4_C_domain"/>
</dbReference>
<feature type="domain" description="Secretion system C-terminal sorting" evidence="12">
    <location>
        <begin position="765"/>
        <end position="834"/>
    </location>
</feature>
<dbReference type="NCBIfam" id="TIGR04183">
    <property type="entry name" value="Por_Secre_tail"/>
    <property type="match status" value="1"/>
</dbReference>
<dbReference type="InterPro" id="IPR023612">
    <property type="entry name" value="Peptidase_M4"/>
</dbReference>
<evidence type="ECO:0000256" key="2">
    <source>
        <dbReference type="ARBA" id="ARBA00022670"/>
    </source>
</evidence>
<dbReference type="Gene3D" id="3.10.450.490">
    <property type="match status" value="1"/>
</dbReference>
<dbReference type="EMBL" id="BAABGQ010000003">
    <property type="protein sequence ID" value="GAA4494225.1"/>
    <property type="molecule type" value="Genomic_DNA"/>
</dbReference>
<dbReference type="Gene3D" id="1.10.390.10">
    <property type="entry name" value="Neutral Protease Domain 2"/>
    <property type="match status" value="1"/>
</dbReference>
<dbReference type="Pfam" id="PF18962">
    <property type="entry name" value="Por_Secre_tail"/>
    <property type="match status" value="1"/>
</dbReference>
<keyword evidence="15" id="KW-1185">Reference proteome</keyword>
<dbReference type="InterPro" id="IPR045474">
    <property type="entry name" value="GEVED"/>
</dbReference>
<proteinExistence type="inferred from homology"/>
<feature type="domain" description="Peptidase M4" evidence="9">
    <location>
        <begin position="252"/>
        <end position="402"/>
    </location>
</feature>
<feature type="domain" description="FTP" evidence="11">
    <location>
        <begin position="72"/>
        <end position="121"/>
    </location>
</feature>
<dbReference type="Gene3D" id="3.10.170.10">
    <property type="match status" value="1"/>
</dbReference>
<dbReference type="CDD" id="cd09597">
    <property type="entry name" value="M4_TLP"/>
    <property type="match status" value="1"/>
</dbReference>
<dbReference type="InterPro" id="IPR027268">
    <property type="entry name" value="Peptidase_M4/M1_CTD_sf"/>
</dbReference>
<feature type="domain" description="Peptidase M4 C-terminal" evidence="10">
    <location>
        <begin position="406"/>
        <end position="578"/>
    </location>
</feature>
<evidence type="ECO:0000259" key="11">
    <source>
        <dbReference type="Pfam" id="PF07504"/>
    </source>
</evidence>
<dbReference type="Pfam" id="PF01447">
    <property type="entry name" value="Peptidase_M4"/>
    <property type="match status" value="1"/>
</dbReference>
<feature type="domain" description="GEVED" evidence="13">
    <location>
        <begin position="660"/>
        <end position="735"/>
    </location>
</feature>
<dbReference type="InterPro" id="IPR011096">
    <property type="entry name" value="FTP_domain"/>
</dbReference>
<keyword evidence="3" id="KW-0479">Metal-binding</keyword>
<gene>
    <name evidence="14" type="ORF">GCM10023172_03990</name>
</gene>
<sequence>MFHKYHAVAWLAMSAATLPHLAHAQDGRVARKEVGPDGQPTLIQFSAEGRLAARAVDGALVIRQQLALGTDDQFKLARTETDQLGFSHQKFEQYYKGVKVEHATYTAHSRGGQIETLSGDFEKIGAVSVTPSLSADAALARALSFVGAKKYMWQDAREEAGLKAQENDPTASYKPQGELVLVRDARQNAENAPLVLAWKFNVYAQQPVSRAYLYVDAHSGEVVLKDDIIKHSTRSAKGTRSTNATASTATFATAYSGTRSLADETATGGYHLREYTRGLGIETYNCKKSNSYTSATDFIDADNNWTSAEYNNANFDNVAGDAHFGAQSTYDYWKGVFGRNSYDNAGAKIKSYVHYDDTPGDGVGYENAYWNGSVMTYGDGASTFKPLTALDVCGHEIGHAVCEKTANLTYSNESGAMNEGLSDIWGASVEKYTVDKYALTGKSTYLIGEEIMKAGGALRSMSSPNTYSQPAYYKGSYWYTGTSDNGGVHTNSGVLNYWYYLISAGKTGTNEKGASFAVTGIGLTDAAKITFRMESVYMTASSTYANARTYSIQAATDLFGAASTQAQSVTNAWAAVGIGAAYSGGGTTTPPPTTVTYCSSKGTSQSYEYIDLVQLGSINRTSGADGGYYNGTALSTTVAAGSSQTMTLSAGFTGSTYTEYWGIYVDWNQNGTFESAERMDYGSVAGTAGNLTSTWTVPTTAKSGTTRLRVVMSDNSATTACGSYSYGETEDYSITVTGGTIAAPAPATLAGPAKSGLSAEAVLSLFPNPASSLLTLSLSSNAELTKVEVLDARGAAVSAARYQGNGQLDVSGLAGGLYLLRATDGQRTYVQRFVKQ</sequence>
<evidence type="ECO:0000313" key="14">
    <source>
        <dbReference type="EMBL" id="GAA4494225.1"/>
    </source>
</evidence>
<comment type="similarity">
    <text evidence="1">Belongs to the peptidase M4 family.</text>
</comment>
<evidence type="ECO:0000256" key="1">
    <source>
        <dbReference type="ARBA" id="ARBA00009388"/>
    </source>
</evidence>
<evidence type="ECO:0000256" key="5">
    <source>
        <dbReference type="ARBA" id="ARBA00022801"/>
    </source>
</evidence>
<reference evidence="15" key="1">
    <citation type="journal article" date="2019" name="Int. J. Syst. Evol. Microbiol.">
        <title>The Global Catalogue of Microorganisms (GCM) 10K type strain sequencing project: providing services to taxonomists for standard genome sequencing and annotation.</title>
        <authorList>
            <consortium name="The Broad Institute Genomics Platform"/>
            <consortium name="The Broad Institute Genome Sequencing Center for Infectious Disease"/>
            <person name="Wu L."/>
            <person name="Ma J."/>
        </authorList>
    </citation>
    <scope>NUCLEOTIDE SEQUENCE [LARGE SCALE GENOMIC DNA]</scope>
    <source>
        <strain evidence="15">JCM 17841</strain>
    </source>
</reference>
<keyword evidence="6" id="KW-0862">Zinc</keyword>
<dbReference type="InterPro" id="IPR026444">
    <property type="entry name" value="Secre_tail"/>
</dbReference>
<evidence type="ECO:0000259" key="12">
    <source>
        <dbReference type="Pfam" id="PF18962"/>
    </source>
</evidence>
<feature type="chain" id="PRO_5046771390" evidence="8">
    <location>
        <begin position="25"/>
        <end position="836"/>
    </location>
</feature>
<organism evidence="14 15">
    <name type="scientific">Hymenobacter ginsengisoli</name>
    <dbReference type="NCBI Taxonomy" id="1051626"/>
    <lineage>
        <taxon>Bacteria</taxon>
        <taxon>Pseudomonadati</taxon>
        <taxon>Bacteroidota</taxon>
        <taxon>Cytophagia</taxon>
        <taxon>Cytophagales</taxon>
        <taxon>Hymenobacteraceae</taxon>
        <taxon>Hymenobacter</taxon>
    </lineage>
</organism>
<evidence type="ECO:0000256" key="6">
    <source>
        <dbReference type="ARBA" id="ARBA00022833"/>
    </source>
</evidence>
<dbReference type="PRINTS" id="PR00730">
    <property type="entry name" value="THERMOLYSIN"/>
</dbReference>
<evidence type="ECO:0000256" key="4">
    <source>
        <dbReference type="ARBA" id="ARBA00022729"/>
    </source>
</evidence>
<evidence type="ECO:0000259" key="9">
    <source>
        <dbReference type="Pfam" id="PF01447"/>
    </source>
</evidence>
<evidence type="ECO:0000256" key="8">
    <source>
        <dbReference type="SAM" id="SignalP"/>
    </source>
</evidence>
<dbReference type="PANTHER" id="PTHR33794">
    <property type="entry name" value="BACILLOLYSIN"/>
    <property type="match status" value="1"/>
</dbReference>
<evidence type="ECO:0000259" key="10">
    <source>
        <dbReference type="Pfam" id="PF02868"/>
    </source>
</evidence>
<dbReference type="InterPro" id="IPR013856">
    <property type="entry name" value="Peptidase_M4_domain"/>
</dbReference>
<dbReference type="Pfam" id="PF02868">
    <property type="entry name" value="Peptidase_M4_C"/>
    <property type="match status" value="1"/>
</dbReference>
<evidence type="ECO:0000313" key="15">
    <source>
        <dbReference type="Proteomes" id="UP001501243"/>
    </source>
</evidence>
<keyword evidence="5" id="KW-0378">Hydrolase</keyword>
<dbReference type="Proteomes" id="UP001501243">
    <property type="component" value="Unassembled WGS sequence"/>
</dbReference>
<dbReference type="InterPro" id="IPR050728">
    <property type="entry name" value="Zinc_Metalloprotease_M4"/>
</dbReference>
<accession>A0ABP8PWJ4</accession>